<organism evidence="1 2">
    <name type="scientific">Streptomyces caniscabiei</name>
    <dbReference type="NCBI Taxonomy" id="2746961"/>
    <lineage>
        <taxon>Bacteria</taxon>
        <taxon>Bacillati</taxon>
        <taxon>Actinomycetota</taxon>
        <taxon>Actinomycetes</taxon>
        <taxon>Kitasatosporales</taxon>
        <taxon>Streptomycetaceae</taxon>
        <taxon>Streptomyces</taxon>
    </lineage>
</organism>
<comment type="caution">
    <text evidence="1">The sequence shown here is derived from an EMBL/GenBank/DDBJ whole genome shotgun (WGS) entry which is preliminary data.</text>
</comment>
<sequence>MTERHETRWNGEPCLARRVTAIVADSTFFPQYWARDLVGTHRKAVEVTYGGSTFFLDDEDGSAWAKVTSGGSPAHGHRDLVVDPGSIQPRSDPEPPALRALIAAAIYEHNNPGATWANAHPHDVVAYGGDADAVLKVLPAAADRAAVYREVADRLAADAEQGAKEGLTRIYRRSAAQQVRDWADEAAIAESAGRS</sequence>
<dbReference type="RefSeq" id="WP_193383379.1">
    <property type="nucleotide sequence ID" value="NZ_JABXWI010000001.1"/>
</dbReference>
<dbReference type="EMBL" id="JARAWJ010000005">
    <property type="protein sequence ID" value="MDX3037259.1"/>
    <property type="molecule type" value="Genomic_DNA"/>
</dbReference>
<accession>A0ABU4MKB7</accession>
<protein>
    <submittedName>
        <fullName evidence="1">Uncharacterized protein</fullName>
    </submittedName>
</protein>
<name>A0ABU4MKB7_9ACTN</name>
<evidence type="ECO:0000313" key="1">
    <source>
        <dbReference type="EMBL" id="MDX3037259.1"/>
    </source>
</evidence>
<gene>
    <name evidence="1" type="ORF">PV383_08765</name>
</gene>
<evidence type="ECO:0000313" key="2">
    <source>
        <dbReference type="Proteomes" id="UP001282474"/>
    </source>
</evidence>
<reference evidence="1 2" key="1">
    <citation type="journal article" date="2023" name="Microb. Genom.">
        <title>Mesoterricola silvestris gen. nov., sp. nov., Mesoterricola sediminis sp. nov., Geothrix oryzae sp. nov., Geothrix edaphica sp. nov., Geothrix rubra sp. nov., and Geothrix limicola sp. nov., six novel members of Acidobacteriota isolated from soils.</title>
        <authorList>
            <person name="Weisberg A.J."/>
            <person name="Pearce E."/>
            <person name="Kramer C.G."/>
            <person name="Chang J.H."/>
            <person name="Clarke C.R."/>
        </authorList>
    </citation>
    <scope>NUCLEOTIDE SEQUENCE [LARGE SCALE GENOMIC DNA]</scope>
    <source>
        <strain evidence="1 2">NE20-4-1</strain>
    </source>
</reference>
<proteinExistence type="predicted"/>
<dbReference type="Proteomes" id="UP001282474">
    <property type="component" value="Unassembled WGS sequence"/>
</dbReference>
<keyword evidence="2" id="KW-1185">Reference proteome</keyword>